<dbReference type="EMBL" id="OB663587">
    <property type="protein sequence ID" value="CAD7231505.1"/>
    <property type="molecule type" value="Genomic_DNA"/>
</dbReference>
<gene>
    <name evidence="10" type="ORF">CTOB1V02_LOCUS9352</name>
</gene>
<keyword evidence="8" id="KW-0539">Nucleus</keyword>
<keyword evidence="6" id="KW-0805">Transcription regulation</keyword>
<feature type="compositionally biased region" description="Polar residues" evidence="9">
    <location>
        <begin position="1"/>
        <end position="11"/>
    </location>
</feature>
<protein>
    <submittedName>
        <fullName evidence="10">Uncharacterized protein</fullName>
    </submittedName>
</protein>
<dbReference type="Pfam" id="PF00096">
    <property type="entry name" value="zf-C2H2"/>
    <property type="match status" value="1"/>
</dbReference>
<dbReference type="PANTHER" id="PTHR45993">
    <property type="entry name" value="B-CELL LYMPHOMA/LEUKEMIA 11"/>
    <property type="match status" value="1"/>
</dbReference>
<dbReference type="InterPro" id="IPR051497">
    <property type="entry name" value="Dev/Hematopoietic_TF"/>
</dbReference>
<evidence type="ECO:0000256" key="8">
    <source>
        <dbReference type="ARBA" id="ARBA00023242"/>
    </source>
</evidence>
<accession>A0A7R8WH01</accession>
<evidence type="ECO:0000256" key="3">
    <source>
        <dbReference type="ARBA" id="ARBA00022737"/>
    </source>
</evidence>
<evidence type="ECO:0000256" key="1">
    <source>
        <dbReference type="ARBA" id="ARBA00004123"/>
    </source>
</evidence>
<dbReference type="FunFam" id="3.30.160.60:FF:000446">
    <property type="entry name" value="Zinc finger protein"/>
    <property type="match status" value="1"/>
</dbReference>
<evidence type="ECO:0000256" key="5">
    <source>
        <dbReference type="ARBA" id="ARBA00022833"/>
    </source>
</evidence>
<evidence type="ECO:0000313" key="10">
    <source>
        <dbReference type="EMBL" id="CAD7231505.1"/>
    </source>
</evidence>
<keyword evidence="3" id="KW-0677">Repeat</keyword>
<dbReference type="SMART" id="SM00355">
    <property type="entry name" value="ZnF_C2H2"/>
    <property type="match status" value="3"/>
</dbReference>
<dbReference type="GO" id="GO:0006357">
    <property type="term" value="P:regulation of transcription by RNA polymerase II"/>
    <property type="evidence" value="ECO:0007669"/>
    <property type="project" value="TreeGrafter"/>
</dbReference>
<keyword evidence="5" id="KW-0862">Zinc</keyword>
<dbReference type="AlphaFoldDB" id="A0A7R8WH01"/>
<evidence type="ECO:0000256" key="9">
    <source>
        <dbReference type="SAM" id="MobiDB-lite"/>
    </source>
</evidence>
<sequence length="113" mass="12781">MDNKNQTSVASDQIEVSGDEGTVRKGKNSRGHCKQKKRFTCGVCGKSLSTKRNLQSHEFTHTLDKPFACNTYAFRSKSGLHYHQKKHSEGIQSVCALCDQPFRLVEDLEKHLK</sequence>
<dbReference type="InterPro" id="IPR036236">
    <property type="entry name" value="Znf_C2H2_sf"/>
</dbReference>
<dbReference type="OrthoDB" id="6077919at2759"/>
<evidence type="ECO:0000256" key="6">
    <source>
        <dbReference type="ARBA" id="ARBA00023015"/>
    </source>
</evidence>
<organism evidence="10">
    <name type="scientific">Cyprideis torosa</name>
    <dbReference type="NCBI Taxonomy" id="163714"/>
    <lineage>
        <taxon>Eukaryota</taxon>
        <taxon>Metazoa</taxon>
        <taxon>Ecdysozoa</taxon>
        <taxon>Arthropoda</taxon>
        <taxon>Crustacea</taxon>
        <taxon>Oligostraca</taxon>
        <taxon>Ostracoda</taxon>
        <taxon>Podocopa</taxon>
        <taxon>Podocopida</taxon>
        <taxon>Cytherocopina</taxon>
        <taxon>Cytheroidea</taxon>
        <taxon>Cytherideidae</taxon>
        <taxon>Cyprideis</taxon>
    </lineage>
</organism>
<dbReference type="InterPro" id="IPR013087">
    <property type="entry name" value="Znf_C2H2_type"/>
</dbReference>
<keyword evidence="4" id="KW-0863">Zinc-finger</keyword>
<reference evidence="10" key="1">
    <citation type="submission" date="2020-11" db="EMBL/GenBank/DDBJ databases">
        <authorList>
            <person name="Tran Van P."/>
        </authorList>
    </citation>
    <scope>NUCLEOTIDE SEQUENCE</scope>
</reference>
<evidence type="ECO:0000256" key="2">
    <source>
        <dbReference type="ARBA" id="ARBA00022723"/>
    </source>
</evidence>
<dbReference type="Gene3D" id="3.30.160.60">
    <property type="entry name" value="Classic Zinc Finger"/>
    <property type="match status" value="2"/>
</dbReference>
<feature type="region of interest" description="Disordered" evidence="9">
    <location>
        <begin position="1"/>
        <end position="31"/>
    </location>
</feature>
<dbReference type="PROSITE" id="PS50157">
    <property type="entry name" value="ZINC_FINGER_C2H2_2"/>
    <property type="match status" value="1"/>
</dbReference>
<comment type="subcellular location">
    <subcellularLocation>
        <location evidence="1">Nucleus</location>
    </subcellularLocation>
</comment>
<evidence type="ECO:0000256" key="4">
    <source>
        <dbReference type="ARBA" id="ARBA00022771"/>
    </source>
</evidence>
<evidence type="ECO:0000256" key="7">
    <source>
        <dbReference type="ARBA" id="ARBA00023163"/>
    </source>
</evidence>
<dbReference type="PANTHER" id="PTHR45993:SF10">
    <property type="entry name" value="ZINC FINGER PROTEIN 208 ISOFORM X1-RELATED"/>
    <property type="match status" value="1"/>
</dbReference>
<dbReference type="PROSITE" id="PS00028">
    <property type="entry name" value="ZINC_FINGER_C2H2_1"/>
    <property type="match status" value="1"/>
</dbReference>
<dbReference type="GO" id="GO:0005634">
    <property type="term" value="C:nucleus"/>
    <property type="evidence" value="ECO:0007669"/>
    <property type="project" value="UniProtKB-SubCell"/>
</dbReference>
<keyword evidence="7" id="KW-0804">Transcription</keyword>
<dbReference type="GO" id="GO:0000978">
    <property type="term" value="F:RNA polymerase II cis-regulatory region sequence-specific DNA binding"/>
    <property type="evidence" value="ECO:0007669"/>
    <property type="project" value="TreeGrafter"/>
</dbReference>
<keyword evidence="2" id="KW-0479">Metal-binding</keyword>
<dbReference type="GO" id="GO:0003700">
    <property type="term" value="F:DNA-binding transcription factor activity"/>
    <property type="evidence" value="ECO:0007669"/>
    <property type="project" value="TreeGrafter"/>
</dbReference>
<dbReference type="GO" id="GO:0008270">
    <property type="term" value="F:zinc ion binding"/>
    <property type="evidence" value="ECO:0007669"/>
    <property type="project" value="UniProtKB-KW"/>
</dbReference>
<dbReference type="SUPFAM" id="SSF57667">
    <property type="entry name" value="beta-beta-alpha zinc fingers"/>
    <property type="match status" value="1"/>
</dbReference>
<name>A0A7R8WH01_9CRUS</name>
<proteinExistence type="predicted"/>